<gene>
    <name evidence="1" type="primary">vasA</name>
    <name evidence="1" type="ORF">DNK49_17300</name>
</gene>
<dbReference type="EMBL" id="QKOE01000015">
    <property type="protein sequence ID" value="PZA15308.1"/>
    <property type="molecule type" value="Genomic_DNA"/>
</dbReference>
<dbReference type="OrthoDB" id="9763676at2"/>
<proteinExistence type="predicted"/>
<evidence type="ECO:0000313" key="1">
    <source>
        <dbReference type="EMBL" id="PZA15308.1"/>
    </source>
</evidence>
<reference evidence="1 2" key="1">
    <citation type="submission" date="2018-06" db="EMBL/GenBank/DDBJ databases">
        <title>Azoarcus communis strain SWub3 genome.</title>
        <authorList>
            <person name="Zorraquino Salvo V."/>
            <person name="Toubiana D."/>
            <person name="Blumwald E."/>
        </authorList>
    </citation>
    <scope>NUCLEOTIDE SEQUENCE [LARGE SCALE GENOMIC DNA]</scope>
    <source>
        <strain evidence="1 2">SWub3</strain>
    </source>
</reference>
<sequence length="624" mass="69767">MDPRLLKHYNRELQHLREMGAEFARQFPKIAARLGMEGIEVADPYVERLLEGTSFLAARVQLKIDAEFPRFTQNLLEMLYPHYLAPTPAMLIVQFRPEPGETNLASGVTLPRGAPFRSVSTRNDTTHCEFRTAHTLRLWPVELTQANYFSFAPDLPLARLPLTGRVRGGVRLRLRTTGGLKFAQLELDSLNIHIGGAQEVAHRLLEMIGGSTLGALVRAADGKSSWQHFIPPTQVRLCGYEDEQALLPVSRRSFDGYRLVQEYFAFPERFLFFDISGLKPAIVQANEEIELVLLFGQGDSVLESVVDRANFLLHCTPAINLFPKRADRIHINDSGHEFHVVADRAHPMDYEVYALTSVTGHFHGSQEELRFLPFYADFHDNGISSTQAFYTCRREPRLLSEKQKRTGPRTGYIGSELFLSLVDPAEAPYRSDLRQLSIQTLCTNRDLPILLPQGEGHGGFSLDIAAPVEDIRCVRGPSRPYAMLADGSIAWRLISHLALNHLSLVDTPAHEGAGALREMLLLYTRSSDASARRQIEGLKSVKVDTVVARLPFPGPICFGRGLEIELEVDESAFEGSGAFLFGSVMEHFLARHASLNSFTQTSLRSLTRGTIMNGEPRCGKRPIL</sequence>
<dbReference type="PANTHER" id="PTHR35370:SF1">
    <property type="entry name" value="TYPE VI SECRETION SYSTEM COMPONENT TSSF1"/>
    <property type="match status" value="1"/>
</dbReference>
<dbReference type="InterPro" id="IPR010272">
    <property type="entry name" value="T6SS_TssF"/>
</dbReference>
<dbReference type="RefSeq" id="WP_110527358.1">
    <property type="nucleotide sequence ID" value="NZ_QKOE01000015.1"/>
</dbReference>
<accession>A0A323V579</accession>
<organism evidence="1 2">
    <name type="scientific">Parazoarcus communis SWub3 = DSM 12120</name>
    <dbReference type="NCBI Taxonomy" id="1121029"/>
    <lineage>
        <taxon>Bacteria</taxon>
        <taxon>Pseudomonadati</taxon>
        <taxon>Pseudomonadota</taxon>
        <taxon>Betaproteobacteria</taxon>
        <taxon>Rhodocyclales</taxon>
        <taxon>Zoogloeaceae</taxon>
        <taxon>Parazoarcus</taxon>
    </lineage>
</organism>
<dbReference type="Pfam" id="PF05947">
    <property type="entry name" value="T6SS_TssF"/>
    <property type="match status" value="1"/>
</dbReference>
<dbReference type="PIRSF" id="PIRSF028304">
    <property type="entry name" value="UCP028304"/>
    <property type="match status" value="1"/>
</dbReference>
<keyword evidence="2" id="KW-1185">Reference proteome</keyword>
<dbReference type="PANTHER" id="PTHR35370">
    <property type="entry name" value="CYTOPLASMIC PROTEIN-RELATED-RELATED"/>
    <property type="match status" value="1"/>
</dbReference>
<protein>
    <submittedName>
        <fullName evidence="1">Type VI secretion system baseplate subunit TssF</fullName>
    </submittedName>
</protein>
<dbReference type="NCBIfam" id="TIGR03359">
    <property type="entry name" value="VI_chp_6"/>
    <property type="match status" value="1"/>
</dbReference>
<dbReference type="AlphaFoldDB" id="A0A323V579"/>
<comment type="caution">
    <text evidence="1">The sequence shown here is derived from an EMBL/GenBank/DDBJ whole genome shotgun (WGS) entry which is preliminary data.</text>
</comment>
<name>A0A323V579_9RHOO</name>
<evidence type="ECO:0000313" key="2">
    <source>
        <dbReference type="Proteomes" id="UP000248259"/>
    </source>
</evidence>
<dbReference type="Proteomes" id="UP000248259">
    <property type="component" value="Unassembled WGS sequence"/>
</dbReference>